<dbReference type="GeneID" id="25332232"/>
<proteinExistence type="predicted"/>
<protein>
    <recommendedName>
        <fullName evidence="3">Fungal N-terminal domain-containing protein</fullName>
    </recommendedName>
</protein>
<keyword evidence="2" id="KW-1185">Reference proteome</keyword>
<sequence>MSIVGISPTDIVNGIRVTKRAIEALRDQDGARDDFADASASVGHHIDAIQNLENAFNDTSDRSTQLSTGIPDKVRDRWNTLDSWKSIKGLGWKSIRTWGLMLLTRNRR</sequence>
<evidence type="ECO:0000313" key="1">
    <source>
        <dbReference type="EMBL" id="KIW51620.1"/>
    </source>
</evidence>
<gene>
    <name evidence="1" type="ORF">PV05_10324</name>
</gene>
<dbReference type="AlphaFoldDB" id="A0A0D2EAD2"/>
<dbReference type="RefSeq" id="XP_013312204.1">
    <property type="nucleotide sequence ID" value="XM_013456750.1"/>
</dbReference>
<dbReference type="OrthoDB" id="4161384at2759"/>
<evidence type="ECO:0000313" key="2">
    <source>
        <dbReference type="Proteomes" id="UP000054342"/>
    </source>
</evidence>
<reference evidence="1 2" key="1">
    <citation type="submission" date="2015-01" db="EMBL/GenBank/DDBJ databases">
        <title>The Genome Sequence of Exophiala xenobiotica CBS118157.</title>
        <authorList>
            <consortium name="The Broad Institute Genomics Platform"/>
            <person name="Cuomo C."/>
            <person name="de Hoog S."/>
            <person name="Gorbushina A."/>
            <person name="Stielow B."/>
            <person name="Teixiera M."/>
            <person name="Abouelleil A."/>
            <person name="Chapman S.B."/>
            <person name="Priest M."/>
            <person name="Young S.K."/>
            <person name="Wortman J."/>
            <person name="Nusbaum C."/>
            <person name="Birren B."/>
        </authorList>
    </citation>
    <scope>NUCLEOTIDE SEQUENCE [LARGE SCALE GENOMIC DNA]</scope>
    <source>
        <strain evidence="1 2">CBS 118157</strain>
    </source>
</reference>
<name>A0A0D2EAD2_9EURO</name>
<organism evidence="1 2">
    <name type="scientific">Exophiala xenobiotica</name>
    <dbReference type="NCBI Taxonomy" id="348802"/>
    <lineage>
        <taxon>Eukaryota</taxon>
        <taxon>Fungi</taxon>
        <taxon>Dikarya</taxon>
        <taxon>Ascomycota</taxon>
        <taxon>Pezizomycotina</taxon>
        <taxon>Eurotiomycetes</taxon>
        <taxon>Chaetothyriomycetidae</taxon>
        <taxon>Chaetothyriales</taxon>
        <taxon>Herpotrichiellaceae</taxon>
        <taxon>Exophiala</taxon>
    </lineage>
</organism>
<dbReference type="HOGENOM" id="CLU_2197012_0_0_1"/>
<accession>A0A0D2EAD2</accession>
<dbReference type="EMBL" id="KN847322">
    <property type="protein sequence ID" value="KIW51620.1"/>
    <property type="molecule type" value="Genomic_DNA"/>
</dbReference>
<dbReference type="Proteomes" id="UP000054342">
    <property type="component" value="Unassembled WGS sequence"/>
</dbReference>
<evidence type="ECO:0008006" key="3">
    <source>
        <dbReference type="Google" id="ProtNLM"/>
    </source>
</evidence>